<evidence type="ECO:0000256" key="2">
    <source>
        <dbReference type="ARBA" id="ARBA00022475"/>
    </source>
</evidence>
<dbReference type="Proteomes" id="UP000777784">
    <property type="component" value="Unassembled WGS sequence"/>
</dbReference>
<dbReference type="PANTHER" id="PTHR30606:SF10">
    <property type="entry name" value="PHOSPHATIDYLINOSITOL MANNOSIDE ACYLTRANSFERASE"/>
    <property type="match status" value="1"/>
</dbReference>
<dbReference type="Pfam" id="PF03279">
    <property type="entry name" value="Lip_A_acyltrans"/>
    <property type="match status" value="1"/>
</dbReference>
<evidence type="ECO:0000256" key="1">
    <source>
        <dbReference type="ARBA" id="ARBA00004533"/>
    </source>
</evidence>
<keyword evidence="2" id="KW-1003">Cell membrane</keyword>
<organism evidence="7 8">
    <name type="scientific">Eiseniibacteriota bacterium</name>
    <dbReference type="NCBI Taxonomy" id="2212470"/>
    <lineage>
        <taxon>Bacteria</taxon>
        <taxon>Candidatus Eiseniibacteriota</taxon>
    </lineage>
</organism>
<dbReference type="PANTHER" id="PTHR30606">
    <property type="entry name" value="LIPID A BIOSYNTHESIS LAUROYL ACYLTRANSFERASE"/>
    <property type="match status" value="1"/>
</dbReference>
<evidence type="ECO:0000256" key="4">
    <source>
        <dbReference type="ARBA" id="ARBA00022679"/>
    </source>
</evidence>
<gene>
    <name evidence="7" type="ORF">KJ970_01745</name>
</gene>
<evidence type="ECO:0000256" key="5">
    <source>
        <dbReference type="ARBA" id="ARBA00023136"/>
    </source>
</evidence>
<dbReference type="AlphaFoldDB" id="A0A948RTB6"/>
<evidence type="ECO:0000256" key="6">
    <source>
        <dbReference type="ARBA" id="ARBA00023315"/>
    </source>
</evidence>
<name>A0A948RTB6_UNCEI</name>
<keyword evidence="3" id="KW-0997">Cell inner membrane</keyword>
<dbReference type="InterPro" id="IPR004960">
    <property type="entry name" value="LipA_acyltrans"/>
</dbReference>
<sequence>MPNLSFEGRRHLEDALDRKRGVLCVSAHLGSIELGAAGMARFGRVHSVAGIQLHGPWTLSVRSRLHAWGVDLYQGPWSYRRMERALRNGGLAALPLDGDQALARRPAPFLGTQLHLPLGPAWLAARTGAAVLPTACLLTESGWNLIFHPPIKPDESSESSAAAWHLAIARAVEGLILAAPDQWVLPSPLIDYSFTSLADSG</sequence>
<accession>A0A948RTB6</accession>
<comment type="subcellular location">
    <subcellularLocation>
        <location evidence="1">Cell inner membrane</location>
    </subcellularLocation>
</comment>
<reference evidence="7" key="1">
    <citation type="submission" date="2021-05" db="EMBL/GenBank/DDBJ databases">
        <title>Energy efficiency and biological interactions define the core microbiome of deep oligotrophic groundwater.</title>
        <authorList>
            <person name="Mehrshad M."/>
            <person name="Lopez-Fernandez M."/>
            <person name="Bell E."/>
            <person name="Bernier-Latmani R."/>
            <person name="Bertilsson S."/>
            <person name="Dopson M."/>
        </authorList>
    </citation>
    <scope>NUCLEOTIDE SEQUENCE</scope>
    <source>
        <strain evidence="7">Modern_marine.mb.64</strain>
    </source>
</reference>
<dbReference type="EMBL" id="JAHJDP010000012">
    <property type="protein sequence ID" value="MBU2689626.1"/>
    <property type="molecule type" value="Genomic_DNA"/>
</dbReference>
<proteinExistence type="predicted"/>
<dbReference type="GO" id="GO:0005886">
    <property type="term" value="C:plasma membrane"/>
    <property type="evidence" value="ECO:0007669"/>
    <property type="project" value="UniProtKB-SubCell"/>
</dbReference>
<dbReference type="GO" id="GO:0016746">
    <property type="term" value="F:acyltransferase activity"/>
    <property type="evidence" value="ECO:0007669"/>
    <property type="project" value="UniProtKB-KW"/>
</dbReference>
<keyword evidence="4" id="KW-0808">Transferase</keyword>
<dbReference type="CDD" id="cd07984">
    <property type="entry name" value="LPLAT_LABLAT-like"/>
    <property type="match status" value="1"/>
</dbReference>
<evidence type="ECO:0000313" key="8">
    <source>
        <dbReference type="Proteomes" id="UP000777784"/>
    </source>
</evidence>
<comment type="caution">
    <text evidence="7">The sequence shown here is derived from an EMBL/GenBank/DDBJ whole genome shotgun (WGS) entry which is preliminary data.</text>
</comment>
<protein>
    <submittedName>
        <fullName evidence="7">Lysophospholipid acyltransferase family protein</fullName>
    </submittedName>
</protein>
<keyword evidence="6 7" id="KW-0012">Acyltransferase</keyword>
<keyword evidence="5" id="KW-0472">Membrane</keyword>
<evidence type="ECO:0000313" key="7">
    <source>
        <dbReference type="EMBL" id="MBU2689626.1"/>
    </source>
</evidence>
<dbReference type="GO" id="GO:0009247">
    <property type="term" value="P:glycolipid biosynthetic process"/>
    <property type="evidence" value="ECO:0007669"/>
    <property type="project" value="UniProtKB-ARBA"/>
</dbReference>
<evidence type="ECO:0000256" key="3">
    <source>
        <dbReference type="ARBA" id="ARBA00022519"/>
    </source>
</evidence>